<feature type="transmembrane region" description="Helical" evidence="1">
    <location>
        <begin position="72"/>
        <end position="93"/>
    </location>
</feature>
<dbReference type="EMBL" id="LM997413">
    <property type="protein sequence ID" value="CEA00830.1"/>
    <property type="molecule type" value="Genomic_DNA"/>
</dbReference>
<dbReference type="AlphaFoldDB" id="A0A078M3L6"/>
<keyword evidence="1" id="KW-0472">Membrane</keyword>
<reference evidence="2" key="1">
    <citation type="submission" date="2014-07" db="EMBL/GenBank/DDBJ databases">
        <authorList>
            <person name="Urmite Genomes Urmite Genomes"/>
        </authorList>
    </citation>
    <scope>NUCLEOTIDE SEQUENCE</scope>
    <source>
        <strain evidence="2">12M76_air</strain>
    </source>
</reference>
<keyword evidence="1" id="KW-1133">Transmembrane helix</keyword>
<gene>
    <name evidence="2" type="ORF">BN1049_00185</name>
</gene>
<feature type="transmembrane region" description="Helical" evidence="1">
    <location>
        <begin position="6"/>
        <end position="23"/>
    </location>
</feature>
<dbReference type="PATRIC" id="fig|1461581.3.peg.180"/>
<sequence>MNLDSLITVAGLFVAVYAIIPRVRRLEISLRFGKVGWAILLISMASILYLQFYQTFRSLGLTPSLNLSRWSITPSNASFLIILLMSLALYVYLRIRRLSRSNIVKFREYVFELSREKKYSELFSLIERNINHVARIYNGLFVLSRLQAYLQRYSRDYPDIRSLISELGGSPKEREPMGRDIIHTLLRKCSGLLVRVLPTYEREKEVATEIVHEVLINRNTVKAISEIRPYFALQIFPYEFYENNEFVDTYLRYLAEDTKSVLYHEVRNNQNLAGRDRYALPKRNRLLNYLFEDCKVAERYGVYKPVGEFVIAHLDELYSSSLPDPYNEPMGDFFEEGQWDSKLMVGIRFFDIMVTSALYQNIQWHMWLYYFTHFVERIVRNLDPNEKLVDFHAEWPTKYHYALYEITSCLCKWVSAVDHLPLDQDNVALETTSAHHENGNIPKSSMLALGQIAKQILVTDALSDRFKKYIIDIVYRRYFELRKVAATKPYADALMNSIQCGGFSMGKTSYEYAQYLLDAFEEFDRIPYEIDLSDELRRRLQENVDRSQA</sequence>
<protein>
    <submittedName>
        <fullName evidence="2">Uncharacterized protein</fullName>
    </submittedName>
</protein>
<dbReference type="OrthoDB" id="6810907at2"/>
<evidence type="ECO:0000256" key="1">
    <source>
        <dbReference type="SAM" id="Phobius"/>
    </source>
</evidence>
<accession>A0A078M3L6</accession>
<proteinExistence type="predicted"/>
<dbReference type="RefSeq" id="WP_158023856.1">
    <property type="nucleotide sequence ID" value="NZ_LK391969.1"/>
</dbReference>
<dbReference type="EMBL" id="LK391969">
    <property type="protein sequence ID" value="CEF25283.1"/>
    <property type="molecule type" value="Genomic_DNA"/>
</dbReference>
<feature type="transmembrane region" description="Helical" evidence="1">
    <location>
        <begin position="35"/>
        <end position="52"/>
    </location>
</feature>
<organism evidence="2">
    <name type="scientific">Pseudomonas saudimassiliensis</name>
    <dbReference type="NCBI Taxonomy" id="1461581"/>
    <lineage>
        <taxon>Bacteria</taxon>
        <taxon>Pseudomonadati</taxon>
        <taxon>Pseudomonadota</taxon>
        <taxon>Gammaproteobacteria</taxon>
        <taxon>Pseudomonadales</taxon>
        <taxon>Pseudomonadaceae</taxon>
        <taxon>Pseudomonas</taxon>
    </lineage>
</organism>
<evidence type="ECO:0000313" key="2">
    <source>
        <dbReference type="EMBL" id="CEA00830.1"/>
    </source>
</evidence>
<keyword evidence="1" id="KW-0812">Transmembrane</keyword>
<name>A0A078M3L6_9PSED</name>